<reference evidence="2 3" key="1">
    <citation type="journal article" date="2021" name="BMC Biol.">
        <title>Horizontally acquired antibacterial genes associated with adaptive radiation of ladybird beetles.</title>
        <authorList>
            <person name="Li H.S."/>
            <person name="Tang X.F."/>
            <person name="Huang Y.H."/>
            <person name="Xu Z.Y."/>
            <person name="Chen M.L."/>
            <person name="Du X.Y."/>
            <person name="Qiu B.Y."/>
            <person name="Chen P.T."/>
            <person name="Zhang W."/>
            <person name="Slipinski A."/>
            <person name="Escalona H.E."/>
            <person name="Waterhouse R.M."/>
            <person name="Zwick A."/>
            <person name="Pang H."/>
        </authorList>
    </citation>
    <scope>NUCLEOTIDE SEQUENCE [LARGE SCALE GENOMIC DNA]</scope>
    <source>
        <strain evidence="2">SYSU2018</strain>
    </source>
</reference>
<proteinExistence type="predicted"/>
<evidence type="ECO:0000313" key="2">
    <source>
        <dbReference type="EMBL" id="KAL3286528.1"/>
    </source>
</evidence>
<dbReference type="EMBL" id="JABFTP020000185">
    <property type="protein sequence ID" value="KAL3286528.1"/>
    <property type="molecule type" value="Genomic_DNA"/>
</dbReference>
<protein>
    <recommendedName>
        <fullName evidence="4">Reverse transcriptase</fullName>
    </recommendedName>
</protein>
<evidence type="ECO:0000313" key="3">
    <source>
        <dbReference type="Proteomes" id="UP001516400"/>
    </source>
</evidence>
<feature type="transmembrane region" description="Helical" evidence="1">
    <location>
        <begin position="104"/>
        <end position="123"/>
    </location>
</feature>
<dbReference type="AlphaFoldDB" id="A0ABD2P6C2"/>
<dbReference type="Proteomes" id="UP001516400">
    <property type="component" value="Unassembled WGS sequence"/>
</dbReference>
<keyword evidence="1" id="KW-1133">Transmembrane helix</keyword>
<keyword evidence="3" id="KW-1185">Reference proteome</keyword>
<sequence>MLYSVMKHSRDSMNLQSQIDGFLLWVEINVLKLNFDKCKLITFHKSRTPNYYNYKLGSNNIKRVAYVQDLGITLDSQLNFKEHILSSSPKALKQLGFVLLHSRVLYGLLEVALLFTCAIYIGIRLCYLVPFLPGRHRFFIKDSEEVSSSLGIQISHLVSEP</sequence>
<keyword evidence="1" id="KW-0472">Membrane</keyword>
<gene>
    <name evidence="2" type="ORF">HHI36_001033</name>
</gene>
<evidence type="ECO:0008006" key="4">
    <source>
        <dbReference type="Google" id="ProtNLM"/>
    </source>
</evidence>
<organism evidence="2 3">
    <name type="scientific">Cryptolaemus montrouzieri</name>
    <dbReference type="NCBI Taxonomy" id="559131"/>
    <lineage>
        <taxon>Eukaryota</taxon>
        <taxon>Metazoa</taxon>
        <taxon>Ecdysozoa</taxon>
        <taxon>Arthropoda</taxon>
        <taxon>Hexapoda</taxon>
        <taxon>Insecta</taxon>
        <taxon>Pterygota</taxon>
        <taxon>Neoptera</taxon>
        <taxon>Endopterygota</taxon>
        <taxon>Coleoptera</taxon>
        <taxon>Polyphaga</taxon>
        <taxon>Cucujiformia</taxon>
        <taxon>Coccinelloidea</taxon>
        <taxon>Coccinellidae</taxon>
        <taxon>Scymninae</taxon>
        <taxon>Scymnini</taxon>
        <taxon>Cryptolaemus</taxon>
    </lineage>
</organism>
<comment type="caution">
    <text evidence="2">The sequence shown here is derived from an EMBL/GenBank/DDBJ whole genome shotgun (WGS) entry which is preliminary data.</text>
</comment>
<keyword evidence="1" id="KW-0812">Transmembrane</keyword>
<name>A0ABD2P6C2_9CUCU</name>
<evidence type="ECO:0000256" key="1">
    <source>
        <dbReference type="SAM" id="Phobius"/>
    </source>
</evidence>
<accession>A0ABD2P6C2</accession>